<dbReference type="RefSeq" id="WP_234766842.1">
    <property type="nucleotide sequence ID" value="NZ_JAKEIP010000215.1"/>
</dbReference>
<dbReference type="Proteomes" id="UP001139384">
    <property type="component" value="Unassembled WGS sequence"/>
</dbReference>
<evidence type="ECO:0000313" key="2">
    <source>
        <dbReference type="Proteomes" id="UP001139384"/>
    </source>
</evidence>
<dbReference type="AlphaFoldDB" id="A0A9X1Q753"/>
<dbReference type="EMBL" id="JAKEIP010000215">
    <property type="protein sequence ID" value="MCF1598461.1"/>
    <property type="molecule type" value="Genomic_DNA"/>
</dbReference>
<reference evidence="1" key="1">
    <citation type="submission" date="2022-01" db="EMBL/GenBank/DDBJ databases">
        <title>Draft Genome Sequences of Seven Type Strains of the Genus Streptomyces.</title>
        <authorList>
            <person name="Aziz S."/>
            <person name="Coretto E."/>
            <person name="Chronakova A."/>
            <person name="Sproer C."/>
            <person name="Huber K."/>
            <person name="Nouioui I."/>
            <person name="Gross H."/>
        </authorList>
    </citation>
    <scope>NUCLEOTIDE SEQUENCE</scope>
    <source>
        <strain evidence="1">DSM 103493</strain>
    </source>
</reference>
<keyword evidence="2" id="KW-1185">Reference proteome</keyword>
<comment type="caution">
    <text evidence="1">The sequence shown here is derived from an EMBL/GenBank/DDBJ whole genome shotgun (WGS) entry which is preliminary data.</text>
</comment>
<accession>A0A9X1Q753</accession>
<organism evidence="1 2">
    <name type="scientific">Streptomyces muensis</name>
    <dbReference type="NCBI Taxonomy" id="1077944"/>
    <lineage>
        <taxon>Bacteria</taxon>
        <taxon>Bacillati</taxon>
        <taxon>Actinomycetota</taxon>
        <taxon>Actinomycetes</taxon>
        <taxon>Kitasatosporales</taxon>
        <taxon>Streptomycetaceae</taxon>
        <taxon>Streptomyces</taxon>
    </lineage>
</organism>
<sequence length="417" mass="45526">MNAVVLDDYRALLRITPDMLAAIGMEPETAKKIFVELLHHDAEAGNEFARACQFESPYGESWIHQAYGERPYLSLDLAHELFEPSRLRSLLAGIVLSDSVMIPYDYRAFAAEQLAALGPGQYLPDLQRVAEETQPLPVRSLATKIRTRSDGIDHLFDIPESVDGRLRLLMDASAAKTRETQAVLARRIIHGPDASSAGPAPEEALRGALVSPEVDQFVTEDVGTSFILPADYLMVWDQELAEPAPGSEPLTLAEILRICLMSPEFKLPDIRVRPVLLGFYRSALRISGRSIIGLSGGVFYVEHGADASPSYFYMGRDAVIGKGCTIDCVGGAVLQQGSFLGGGFMPILIHTHKHIRNAGEPGIAERKRVQPAVFMAMAGARLPMAAIGIFETADFTQAETPYEGIRAIAPIKQGEQR</sequence>
<name>A0A9X1Q753_STRM4</name>
<protein>
    <submittedName>
        <fullName evidence="1">Uncharacterized protein</fullName>
    </submittedName>
</protein>
<evidence type="ECO:0000313" key="1">
    <source>
        <dbReference type="EMBL" id="MCF1598461.1"/>
    </source>
</evidence>
<gene>
    <name evidence="1" type="ORF">L0P92_33660</name>
</gene>
<proteinExistence type="predicted"/>